<feature type="non-terminal residue" evidence="1">
    <location>
        <position position="1"/>
    </location>
</feature>
<dbReference type="AlphaFoldDB" id="A0ABD0QXC1"/>
<reference evidence="1 2" key="1">
    <citation type="submission" date="2024-05" db="EMBL/GenBank/DDBJ databases">
        <title>Genome sequencing and assembly of Indian major carp, Cirrhinus mrigala (Hamilton, 1822).</title>
        <authorList>
            <person name="Mohindra V."/>
            <person name="Chowdhury L.M."/>
            <person name="Lal K."/>
            <person name="Jena J.K."/>
        </authorList>
    </citation>
    <scope>NUCLEOTIDE SEQUENCE [LARGE SCALE GENOMIC DNA]</scope>
    <source>
        <strain evidence="1">CM1030</strain>
        <tissue evidence="1">Blood</tissue>
    </source>
</reference>
<keyword evidence="2" id="KW-1185">Reference proteome</keyword>
<organism evidence="1 2">
    <name type="scientific">Cirrhinus mrigala</name>
    <name type="common">Mrigala</name>
    <dbReference type="NCBI Taxonomy" id="683832"/>
    <lineage>
        <taxon>Eukaryota</taxon>
        <taxon>Metazoa</taxon>
        <taxon>Chordata</taxon>
        <taxon>Craniata</taxon>
        <taxon>Vertebrata</taxon>
        <taxon>Euteleostomi</taxon>
        <taxon>Actinopterygii</taxon>
        <taxon>Neopterygii</taxon>
        <taxon>Teleostei</taxon>
        <taxon>Ostariophysi</taxon>
        <taxon>Cypriniformes</taxon>
        <taxon>Cyprinidae</taxon>
        <taxon>Labeoninae</taxon>
        <taxon>Labeonini</taxon>
        <taxon>Cirrhinus</taxon>
    </lineage>
</organism>
<name>A0ABD0QXC1_CIRMR</name>
<dbReference type="Proteomes" id="UP001529510">
    <property type="component" value="Unassembled WGS sequence"/>
</dbReference>
<sequence>FVDELICFSCSSLPWLFKIGSVCPLLSDHLVVSSAWLFLCSFLHSPSFDVCFMVPRIPLAWRFHSVVHWFLRYQLHHLRFDQLI</sequence>
<comment type="caution">
    <text evidence="1">The sequence shown here is derived from an EMBL/GenBank/DDBJ whole genome shotgun (WGS) entry which is preliminary data.</text>
</comment>
<evidence type="ECO:0000313" key="2">
    <source>
        <dbReference type="Proteomes" id="UP001529510"/>
    </source>
</evidence>
<protein>
    <submittedName>
        <fullName evidence="1">Uncharacterized protein</fullName>
    </submittedName>
</protein>
<gene>
    <name evidence="1" type="ORF">M9458_013584</name>
</gene>
<evidence type="ECO:0000313" key="1">
    <source>
        <dbReference type="EMBL" id="KAL0190886.1"/>
    </source>
</evidence>
<accession>A0ABD0QXC1</accession>
<proteinExistence type="predicted"/>
<dbReference type="EMBL" id="JAMKFB020000006">
    <property type="protein sequence ID" value="KAL0190886.1"/>
    <property type="molecule type" value="Genomic_DNA"/>
</dbReference>